<dbReference type="Pfam" id="PF01494">
    <property type="entry name" value="FAD_binding_3"/>
    <property type="match status" value="1"/>
</dbReference>
<dbReference type="AlphaFoldDB" id="A0A1Y3PJU5"/>
<name>A0A1Y3PJU5_9BACI</name>
<feature type="domain" description="FAD-binding" evidence="2">
    <location>
        <begin position="6"/>
        <end position="324"/>
    </location>
</feature>
<reference evidence="4" key="1">
    <citation type="submission" date="2016-06" db="EMBL/GenBank/DDBJ databases">
        <authorList>
            <person name="Nascimento L."/>
            <person name="Pereira R.V."/>
            <person name="Martins L.F."/>
            <person name="Quaggio R.B."/>
            <person name="Silva A.M."/>
            <person name="Setubal J.C."/>
        </authorList>
    </citation>
    <scope>NUCLEOTIDE SEQUENCE [LARGE SCALE GENOMIC DNA]</scope>
</reference>
<evidence type="ECO:0000313" key="3">
    <source>
        <dbReference type="EMBL" id="OUM87623.1"/>
    </source>
</evidence>
<dbReference type="Proteomes" id="UP000196475">
    <property type="component" value="Unassembled WGS sequence"/>
</dbReference>
<dbReference type="GO" id="GO:0016491">
    <property type="term" value="F:oxidoreductase activity"/>
    <property type="evidence" value="ECO:0007669"/>
    <property type="project" value="UniProtKB-KW"/>
</dbReference>
<dbReference type="PANTHER" id="PTHR43476:SF5">
    <property type="entry name" value="FAD-DEPENDENT MONOOXYGENASE"/>
    <property type="match status" value="1"/>
</dbReference>
<dbReference type="InterPro" id="IPR036188">
    <property type="entry name" value="FAD/NAD-bd_sf"/>
</dbReference>
<keyword evidence="1" id="KW-0560">Oxidoreductase</keyword>
<gene>
    <name evidence="3" type="ORF">BAA01_04960</name>
</gene>
<dbReference type="Gene3D" id="3.50.50.60">
    <property type="entry name" value="FAD/NAD(P)-binding domain"/>
    <property type="match status" value="2"/>
</dbReference>
<protein>
    <recommendedName>
        <fullName evidence="2">FAD-binding domain-containing protein</fullName>
    </recommendedName>
</protein>
<proteinExistence type="predicted"/>
<dbReference type="PANTHER" id="PTHR43476">
    <property type="entry name" value="3-(3-HYDROXY-PHENYL)PROPIONATE/3-HYDROXYCINNAMIC ACID HYDROXYLASE"/>
    <property type="match status" value="1"/>
</dbReference>
<dbReference type="EMBL" id="LZRT01000072">
    <property type="protein sequence ID" value="OUM87623.1"/>
    <property type="molecule type" value="Genomic_DNA"/>
</dbReference>
<sequence length="395" mass="44787">MAHYNVDVCIVGAGPAGAFLGFLLARKGIKTLLIERHAELDREFRGEHLHGDVATLLKKYRLFDKVKELGILPMKRVEFFHGAKRVMSITPELFGIEHVGIHFPHQHLLSALIEEARQTGCFELLMNTTVKELMMEQDRVTGLKAKSKDGEVEVRSKIVVGADGRHSSVRKLAGIPTKIKKHGYDVLWAKIPAPPDWEPTMRMVLVDHTQITLFACTGGFLQIGWQIAEGSFPSLKKQDFRPFIDTLIKAAPELKPYVERHICDWNDFMCLPVQSCTCETWVKNGLIIMGDAAHTMSPAGGIGVNAAMKDADVLAPIIWDAIQDQDFSRDKLIAFEQMRRDEIDKLQEGQVRQEKAMQRLNGSKLLKHLFYWNMRVLDKMPWKGKIFAKMYAANR</sequence>
<evidence type="ECO:0000313" key="4">
    <source>
        <dbReference type="Proteomes" id="UP000196475"/>
    </source>
</evidence>
<evidence type="ECO:0000259" key="2">
    <source>
        <dbReference type="Pfam" id="PF01494"/>
    </source>
</evidence>
<comment type="caution">
    <text evidence="3">The sequence shown here is derived from an EMBL/GenBank/DDBJ whole genome shotgun (WGS) entry which is preliminary data.</text>
</comment>
<dbReference type="SUPFAM" id="SSF51905">
    <property type="entry name" value="FAD/NAD(P)-binding domain"/>
    <property type="match status" value="1"/>
</dbReference>
<dbReference type="PRINTS" id="PR00420">
    <property type="entry name" value="RNGMNOXGNASE"/>
</dbReference>
<accession>A0A1Y3PJU5</accession>
<dbReference type="GO" id="GO:0071949">
    <property type="term" value="F:FAD binding"/>
    <property type="evidence" value="ECO:0007669"/>
    <property type="project" value="InterPro"/>
</dbReference>
<dbReference type="InterPro" id="IPR050631">
    <property type="entry name" value="PheA/TfdB_FAD_monoxygenase"/>
</dbReference>
<dbReference type="InterPro" id="IPR002938">
    <property type="entry name" value="FAD-bd"/>
</dbReference>
<evidence type="ECO:0000256" key="1">
    <source>
        <dbReference type="ARBA" id="ARBA00023002"/>
    </source>
</evidence>
<organism evidence="3 4">
    <name type="scientific">Bacillus thermozeamaize</name>
    <dbReference type="NCBI Taxonomy" id="230954"/>
    <lineage>
        <taxon>Bacteria</taxon>
        <taxon>Bacillati</taxon>
        <taxon>Bacillota</taxon>
        <taxon>Bacilli</taxon>
        <taxon>Bacillales</taxon>
        <taxon>Bacillaceae</taxon>
        <taxon>Bacillus</taxon>
    </lineage>
</organism>